<dbReference type="RefSeq" id="WP_185133429.1">
    <property type="nucleotide sequence ID" value="NZ_JACJVO010000056.1"/>
</dbReference>
<accession>A0A7X0STE5</accession>
<reference evidence="3 4" key="1">
    <citation type="submission" date="2020-08" db="EMBL/GenBank/DDBJ databases">
        <title>Cohnella phylogeny.</title>
        <authorList>
            <person name="Dunlap C."/>
        </authorList>
    </citation>
    <scope>NUCLEOTIDE SEQUENCE [LARGE SCALE GENOMIC DNA]</scope>
    <source>
        <strain evidence="3 4">CBP 2801</strain>
    </source>
</reference>
<dbReference type="InterPro" id="IPR009926">
    <property type="entry name" value="T3SS_YcgR_PilZN"/>
</dbReference>
<evidence type="ECO:0000313" key="3">
    <source>
        <dbReference type="EMBL" id="MBB6735782.1"/>
    </source>
</evidence>
<organism evidence="3 4">
    <name type="scientific">Cohnella zeiphila</name>
    <dbReference type="NCBI Taxonomy" id="2761120"/>
    <lineage>
        <taxon>Bacteria</taxon>
        <taxon>Bacillati</taxon>
        <taxon>Bacillota</taxon>
        <taxon>Bacilli</taxon>
        <taxon>Bacillales</taxon>
        <taxon>Paenibacillaceae</taxon>
        <taxon>Cohnella</taxon>
    </lineage>
</organism>
<keyword evidence="3" id="KW-0282">Flagellum</keyword>
<feature type="domain" description="PilZ" evidence="1">
    <location>
        <begin position="105"/>
        <end position="212"/>
    </location>
</feature>
<dbReference type="InterPro" id="IPR009875">
    <property type="entry name" value="PilZ_domain"/>
</dbReference>
<evidence type="ECO:0000313" key="4">
    <source>
        <dbReference type="Proteomes" id="UP000564644"/>
    </source>
</evidence>
<dbReference type="EMBL" id="JACJVO010000056">
    <property type="protein sequence ID" value="MBB6735782.1"/>
    <property type="molecule type" value="Genomic_DNA"/>
</dbReference>
<dbReference type="Gene3D" id="2.40.10.220">
    <property type="entry name" value="predicted glycosyltransferase like domains"/>
    <property type="match status" value="1"/>
</dbReference>
<protein>
    <submittedName>
        <fullName evidence="3">Flagellar brake domain-containing protein</fullName>
    </submittedName>
</protein>
<keyword evidence="3" id="KW-0966">Cell projection</keyword>
<name>A0A7X0STE5_9BACL</name>
<evidence type="ECO:0000259" key="1">
    <source>
        <dbReference type="Pfam" id="PF07238"/>
    </source>
</evidence>
<dbReference type="Pfam" id="PF07238">
    <property type="entry name" value="PilZ"/>
    <property type="match status" value="1"/>
</dbReference>
<gene>
    <name evidence="3" type="ORF">H7C18_33215</name>
</gene>
<dbReference type="Pfam" id="PF12945">
    <property type="entry name" value="PilZNR"/>
    <property type="match status" value="1"/>
</dbReference>
<dbReference type="Proteomes" id="UP000564644">
    <property type="component" value="Unassembled WGS sequence"/>
</dbReference>
<feature type="domain" description="Type III secretion system flagellar brake protein YcgR PilZN" evidence="2">
    <location>
        <begin position="4"/>
        <end position="96"/>
    </location>
</feature>
<proteinExistence type="predicted"/>
<evidence type="ECO:0000259" key="2">
    <source>
        <dbReference type="Pfam" id="PF12945"/>
    </source>
</evidence>
<dbReference type="GO" id="GO:0035438">
    <property type="term" value="F:cyclic-di-GMP binding"/>
    <property type="evidence" value="ECO:0007669"/>
    <property type="project" value="InterPro"/>
</dbReference>
<keyword evidence="3" id="KW-0969">Cilium</keyword>
<dbReference type="AlphaFoldDB" id="A0A7X0STE5"/>
<comment type="caution">
    <text evidence="3">The sequence shown here is derived from an EMBL/GenBank/DDBJ whole genome shotgun (WGS) entry which is preliminary data.</text>
</comment>
<keyword evidence="4" id="KW-1185">Reference proteome</keyword>
<sequence>MLPKVNQTMFIQTLHASREADAEHADTFRSRIADVTSDSFLIEIPMDEKSGKYHRSQMGEPYRITYYTPEGVKHQFATEVVGFRKDTVALVEIRKPSPEDVTREQRRSFLRVEAQLELAVRIGEKLRFVALTEDVGGGGVSFRCERKWPIVPQTMLSCWLLVPYRSGSVTHAQFEGEVIRVKEVEPRHLAVMMRFKEISEAEQQKVIRFCFERQLDFRKD</sequence>